<organism evidence="1">
    <name type="scientific">Opuntia streptacantha</name>
    <name type="common">Prickly pear cactus</name>
    <name type="synonym">Opuntia cardona</name>
    <dbReference type="NCBI Taxonomy" id="393608"/>
    <lineage>
        <taxon>Eukaryota</taxon>
        <taxon>Viridiplantae</taxon>
        <taxon>Streptophyta</taxon>
        <taxon>Embryophyta</taxon>
        <taxon>Tracheophyta</taxon>
        <taxon>Spermatophyta</taxon>
        <taxon>Magnoliopsida</taxon>
        <taxon>eudicotyledons</taxon>
        <taxon>Gunneridae</taxon>
        <taxon>Pentapetalae</taxon>
        <taxon>Caryophyllales</taxon>
        <taxon>Cactineae</taxon>
        <taxon>Cactaceae</taxon>
        <taxon>Opuntioideae</taxon>
        <taxon>Opuntia</taxon>
    </lineage>
</organism>
<protein>
    <submittedName>
        <fullName evidence="1">Uncharacterized protein</fullName>
    </submittedName>
</protein>
<sequence>MPLDWSRLNIFTPLNILIQPISQINLSKRVHCWRHILPTYLNWYILISIKVNPRIPTTIVRVTHHKTLLCPHIQPIKFLNHFIKWVWLITKIFKLPGPTSTRRVGTGPPAMGPAPTTAGGVEPTKRGLGFGWLVSWAS</sequence>
<reference evidence="1" key="2">
    <citation type="submission" date="2020-07" db="EMBL/GenBank/DDBJ databases">
        <authorList>
            <person name="Vera ALvarez R."/>
            <person name="Arias-Moreno D.M."/>
            <person name="Jimenez-Jacinto V."/>
            <person name="Jimenez-Bremont J.F."/>
            <person name="Swaminathan K."/>
            <person name="Moose S.P."/>
            <person name="Guerrero-Gonzalez M.L."/>
            <person name="Marino-Ramirez L."/>
            <person name="Landsman D."/>
            <person name="Rodriguez-Kessler M."/>
            <person name="Delgado-Sanchez P."/>
        </authorList>
    </citation>
    <scope>NUCLEOTIDE SEQUENCE</scope>
    <source>
        <tissue evidence="1">Cladode</tissue>
    </source>
</reference>
<evidence type="ECO:0000313" key="1">
    <source>
        <dbReference type="EMBL" id="MBA4666214.1"/>
    </source>
</evidence>
<proteinExistence type="predicted"/>
<reference evidence="1" key="1">
    <citation type="journal article" date="2013" name="J. Plant Res.">
        <title>Effect of fungi and light on seed germination of three Opuntia species from semiarid lands of central Mexico.</title>
        <authorList>
            <person name="Delgado-Sanchez P."/>
            <person name="Jimenez-Bremont J.F."/>
            <person name="Guerrero-Gonzalez Mde L."/>
            <person name="Flores J."/>
        </authorList>
    </citation>
    <scope>NUCLEOTIDE SEQUENCE</scope>
    <source>
        <tissue evidence="1">Cladode</tissue>
    </source>
</reference>
<accession>A0A7C9AEY9</accession>
<name>A0A7C9AEY9_OPUST</name>
<dbReference type="EMBL" id="GISG01230905">
    <property type="protein sequence ID" value="MBA4666214.1"/>
    <property type="molecule type" value="Transcribed_RNA"/>
</dbReference>
<dbReference type="AlphaFoldDB" id="A0A7C9AEY9"/>